<proteinExistence type="predicted"/>
<evidence type="ECO:0000313" key="3">
    <source>
        <dbReference type="Proteomes" id="UP001180729"/>
    </source>
</evidence>
<keyword evidence="1" id="KW-0472">Membrane</keyword>
<protein>
    <submittedName>
        <fullName evidence="2">Uncharacterized protein</fullName>
    </submittedName>
</protein>
<keyword evidence="1" id="KW-1133">Transmembrane helix</keyword>
<organism evidence="2 3">
    <name type="scientific">Actinomyces oris</name>
    <dbReference type="NCBI Taxonomy" id="544580"/>
    <lineage>
        <taxon>Bacteria</taxon>
        <taxon>Bacillati</taxon>
        <taxon>Actinomycetota</taxon>
        <taxon>Actinomycetes</taxon>
        <taxon>Actinomycetales</taxon>
        <taxon>Actinomycetaceae</taxon>
        <taxon>Actinomyces</taxon>
    </lineage>
</organism>
<dbReference type="RefSeq" id="WP_311372764.1">
    <property type="nucleotide sequence ID" value="NZ_JAMZMH010000007.1"/>
</dbReference>
<evidence type="ECO:0000256" key="1">
    <source>
        <dbReference type="SAM" id="Phobius"/>
    </source>
</evidence>
<gene>
    <name evidence="2" type="ORF">RMW62_07400</name>
</gene>
<dbReference type="EMBL" id="JAMZMH010000007">
    <property type="protein sequence ID" value="MDT0248907.1"/>
    <property type="molecule type" value="Genomic_DNA"/>
</dbReference>
<keyword evidence="1" id="KW-0812">Transmembrane</keyword>
<dbReference type="Proteomes" id="UP001180729">
    <property type="component" value="Unassembled WGS sequence"/>
</dbReference>
<name>A0AAE4G1L4_9ACTO</name>
<evidence type="ECO:0000313" key="2">
    <source>
        <dbReference type="EMBL" id="MDT0248907.1"/>
    </source>
</evidence>
<reference evidence="2" key="1">
    <citation type="submission" date="2022-06" db="EMBL/GenBank/DDBJ databases">
        <title>Draft Genome Sequences of Three Actinomyces oris Strains, Isolated from Healthy Human Feces.</title>
        <authorList>
            <person name="Ye Y."/>
            <person name="Liu C."/>
            <person name="Zhao J."/>
            <person name="Xu J."/>
            <person name="Huang H."/>
            <person name="Wang B."/>
            <person name="Wei J."/>
            <person name="Jing X."/>
        </authorList>
    </citation>
    <scope>NUCLEOTIDE SEQUENCE</scope>
    <source>
        <strain evidence="2">CNGBCC1803368</strain>
    </source>
</reference>
<comment type="caution">
    <text evidence="2">The sequence shown here is derived from an EMBL/GenBank/DDBJ whole genome shotgun (WGS) entry which is preliminary data.</text>
</comment>
<dbReference type="AlphaFoldDB" id="A0AAE4G1L4"/>
<accession>A0AAE4G1L4</accession>
<sequence>MPTWILAAASLPGLYGIVRGITLWPDLPTLPRRRAWLGWTQLALTVAFVAVCLFVAWPNA</sequence>
<feature type="transmembrane region" description="Helical" evidence="1">
    <location>
        <begin position="36"/>
        <end position="57"/>
    </location>
</feature>